<dbReference type="InterPro" id="IPR003892">
    <property type="entry name" value="CUE"/>
</dbReference>
<evidence type="ECO:0000256" key="5">
    <source>
        <dbReference type="ARBA" id="ARBA00023198"/>
    </source>
</evidence>
<keyword evidence="5" id="KW-0395">Inflammatory response</keyword>
<dbReference type="Gene3D" id="2.60.40.150">
    <property type="entry name" value="C2 domain"/>
    <property type="match status" value="1"/>
</dbReference>
<keyword evidence="4" id="KW-0072">Autophagy</keyword>
<dbReference type="InterPro" id="IPR035892">
    <property type="entry name" value="C2_domain_sf"/>
</dbReference>
<reference evidence="9" key="1">
    <citation type="submission" date="2021-02" db="EMBL/GenBank/DDBJ databases">
        <authorList>
            <person name="Nowell W R."/>
        </authorList>
    </citation>
    <scope>NUCLEOTIDE SEQUENCE</scope>
    <source>
        <strain evidence="9">Ploen Becks lab</strain>
    </source>
</reference>
<protein>
    <recommendedName>
        <fullName evidence="11">Toll-interacting protein</fullName>
    </recommendedName>
</protein>
<accession>A0A813SCY1</accession>
<evidence type="ECO:0000259" key="8">
    <source>
        <dbReference type="PROSITE" id="PS51140"/>
    </source>
</evidence>
<dbReference type="PANTHER" id="PTHR16461:SF5">
    <property type="entry name" value="TOLL-INTERACTING PROTEIN"/>
    <property type="match status" value="1"/>
</dbReference>
<keyword evidence="3" id="KW-0391">Immunity</keyword>
<evidence type="ECO:0000256" key="6">
    <source>
        <dbReference type="SAM" id="MobiDB-lite"/>
    </source>
</evidence>
<dbReference type="PANTHER" id="PTHR16461">
    <property type="entry name" value="TOLL-INTERACTING PROTEIN"/>
    <property type="match status" value="1"/>
</dbReference>
<comment type="caution">
    <text evidence="9">The sequence shown here is derived from an EMBL/GenBank/DDBJ whole genome shotgun (WGS) entry which is preliminary data.</text>
</comment>
<dbReference type="SUPFAM" id="SSF49562">
    <property type="entry name" value="C2 domain (Calcium/lipid-binding domain, CaLB)"/>
    <property type="match status" value="1"/>
</dbReference>
<feature type="region of interest" description="Disordered" evidence="6">
    <location>
        <begin position="226"/>
        <end position="249"/>
    </location>
</feature>
<keyword evidence="2" id="KW-0399">Innate immunity</keyword>
<evidence type="ECO:0000256" key="2">
    <source>
        <dbReference type="ARBA" id="ARBA00022588"/>
    </source>
</evidence>
<dbReference type="SUPFAM" id="SSF46934">
    <property type="entry name" value="UBA-like"/>
    <property type="match status" value="1"/>
</dbReference>
<organism evidence="9 10">
    <name type="scientific">Brachionus calyciflorus</name>
    <dbReference type="NCBI Taxonomy" id="104777"/>
    <lineage>
        <taxon>Eukaryota</taxon>
        <taxon>Metazoa</taxon>
        <taxon>Spiralia</taxon>
        <taxon>Gnathifera</taxon>
        <taxon>Rotifera</taxon>
        <taxon>Eurotatoria</taxon>
        <taxon>Monogononta</taxon>
        <taxon>Pseudotrocha</taxon>
        <taxon>Ploima</taxon>
        <taxon>Brachionidae</taxon>
        <taxon>Brachionus</taxon>
    </lineage>
</organism>
<evidence type="ECO:0000313" key="9">
    <source>
        <dbReference type="EMBL" id="CAF0798709.1"/>
    </source>
</evidence>
<feature type="domain" description="C2" evidence="7">
    <location>
        <begin position="72"/>
        <end position="190"/>
    </location>
</feature>
<dbReference type="OrthoDB" id="9942608at2759"/>
<dbReference type="FunFam" id="1.10.8.10:FF:000036">
    <property type="entry name" value="Toll-interacting protein-like Protein"/>
    <property type="match status" value="1"/>
</dbReference>
<evidence type="ECO:0000256" key="3">
    <source>
        <dbReference type="ARBA" id="ARBA00022859"/>
    </source>
</evidence>
<dbReference type="SMART" id="SM00546">
    <property type="entry name" value="CUE"/>
    <property type="match status" value="1"/>
</dbReference>
<evidence type="ECO:0000313" key="10">
    <source>
        <dbReference type="Proteomes" id="UP000663879"/>
    </source>
</evidence>
<dbReference type="GO" id="GO:0006511">
    <property type="term" value="P:ubiquitin-dependent protein catabolic process"/>
    <property type="evidence" value="ECO:0007669"/>
    <property type="project" value="TreeGrafter"/>
</dbReference>
<dbReference type="GO" id="GO:0006914">
    <property type="term" value="P:autophagy"/>
    <property type="evidence" value="ECO:0007669"/>
    <property type="project" value="UniProtKB-KW"/>
</dbReference>
<dbReference type="GO" id="GO:0045087">
    <property type="term" value="P:innate immune response"/>
    <property type="evidence" value="ECO:0007669"/>
    <property type="project" value="UniProtKB-KW"/>
</dbReference>
<dbReference type="Pfam" id="PF00168">
    <property type="entry name" value="C2"/>
    <property type="match status" value="1"/>
</dbReference>
<dbReference type="Pfam" id="PF02845">
    <property type="entry name" value="CUE"/>
    <property type="match status" value="1"/>
</dbReference>
<proteinExistence type="inferred from homology"/>
<keyword evidence="10" id="KW-1185">Reference proteome</keyword>
<dbReference type="PROSITE" id="PS50004">
    <property type="entry name" value="C2"/>
    <property type="match status" value="1"/>
</dbReference>
<comment type="similarity">
    <text evidence="1">Belongs to the tollip family.</text>
</comment>
<feature type="domain" description="CUE" evidence="8">
    <location>
        <begin position="269"/>
        <end position="312"/>
    </location>
</feature>
<dbReference type="InterPro" id="IPR009060">
    <property type="entry name" value="UBA-like_sf"/>
</dbReference>
<gene>
    <name evidence="9" type="ORF">OXX778_LOCUS6351</name>
</gene>
<dbReference type="GO" id="GO:0031624">
    <property type="term" value="F:ubiquitin conjugating enzyme binding"/>
    <property type="evidence" value="ECO:0007669"/>
    <property type="project" value="TreeGrafter"/>
</dbReference>
<sequence>MASSSLNGDFTDLKSIVIQENDKKTLEDLKKRAYIPENLPEDFLRIILNENNIPEDSDSMIARQLHFNLNRPNALPSYTNRYQAQVDFGRGRLQIDVVEAKLNKNYGITRMDPYVRFILGKRVFETPTAANGSKNPIWKKRIVCNLPHNVDTLSIEIYDEKSFTQDELIAFVKYPLPSQLFDGIFVDEWIPLSGRLGEHKEGYINIHLLFTPVEAMGPRPIINQSSLSSSSSVSSSSSSSPIHHANPFSQPNTVNLPQEFLEPVNVPKFSEEDFKSIKEMFPSFDDEVIKSIMESSRFDKEATIDALLQMSTD</sequence>
<dbReference type="Gene3D" id="1.10.8.10">
    <property type="entry name" value="DNA helicase RuvA subunit, C-terminal domain"/>
    <property type="match status" value="1"/>
</dbReference>
<evidence type="ECO:0000256" key="1">
    <source>
        <dbReference type="ARBA" id="ARBA00009278"/>
    </source>
</evidence>
<evidence type="ECO:0000256" key="4">
    <source>
        <dbReference type="ARBA" id="ARBA00023006"/>
    </source>
</evidence>
<dbReference type="Proteomes" id="UP000663879">
    <property type="component" value="Unassembled WGS sequence"/>
</dbReference>
<evidence type="ECO:0000259" key="7">
    <source>
        <dbReference type="PROSITE" id="PS50004"/>
    </source>
</evidence>
<dbReference type="GO" id="GO:0005737">
    <property type="term" value="C:cytoplasm"/>
    <property type="evidence" value="ECO:0007669"/>
    <property type="project" value="TreeGrafter"/>
</dbReference>
<dbReference type="SMART" id="SM00239">
    <property type="entry name" value="C2"/>
    <property type="match status" value="1"/>
</dbReference>
<feature type="compositionally biased region" description="Low complexity" evidence="6">
    <location>
        <begin position="226"/>
        <end position="240"/>
    </location>
</feature>
<dbReference type="AlphaFoldDB" id="A0A813SCY1"/>
<dbReference type="InterPro" id="IPR000008">
    <property type="entry name" value="C2_dom"/>
</dbReference>
<evidence type="ECO:0008006" key="11">
    <source>
        <dbReference type="Google" id="ProtNLM"/>
    </source>
</evidence>
<dbReference type="PROSITE" id="PS51140">
    <property type="entry name" value="CUE"/>
    <property type="match status" value="1"/>
</dbReference>
<name>A0A813SCY1_9BILA</name>
<dbReference type="EMBL" id="CAJNOC010000746">
    <property type="protein sequence ID" value="CAF0798709.1"/>
    <property type="molecule type" value="Genomic_DNA"/>
</dbReference>
<dbReference type="GO" id="GO:0043130">
    <property type="term" value="F:ubiquitin binding"/>
    <property type="evidence" value="ECO:0007669"/>
    <property type="project" value="InterPro"/>
</dbReference>